<evidence type="ECO:0000313" key="12">
    <source>
        <dbReference type="EnsemblPlants" id="KQK07077"/>
    </source>
</evidence>
<dbReference type="Pfam" id="PF01486">
    <property type="entry name" value="K-box"/>
    <property type="match status" value="1"/>
</dbReference>
<organism evidence="11">
    <name type="scientific">Brachypodium distachyon</name>
    <name type="common">Purple false brome</name>
    <name type="synonym">Trachynia distachya</name>
    <dbReference type="NCBI Taxonomy" id="15368"/>
    <lineage>
        <taxon>Eukaryota</taxon>
        <taxon>Viridiplantae</taxon>
        <taxon>Streptophyta</taxon>
        <taxon>Embryophyta</taxon>
        <taxon>Tracheophyta</taxon>
        <taxon>Spermatophyta</taxon>
        <taxon>Magnoliopsida</taxon>
        <taxon>Liliopsida</taxon>
        <taxon>Poales</taxon>
        <taxon>Poaceae</taxon>
        <taxon>BOP clade</taxon>
        <taxon>Pooideae</taxon>
        <taxon>Stipodae</taxon>
        <taxon>Brachypodieae</taxon>
        <taxon>Brachypodium</taxon>
    </lineage>
</organism>
<dbReference type="PROSITE" id="PS51297">
    <property type="entry name" value="K_BOX"/>
    <property type="match status" value="1"/>
</dbReference>
<evidence type="ECO:0000259" key="9">
    <source>
        <dbReference type="PROSITE" id="PS50066"/>
    </source>
</evidence>
<dbReference type="RefSeq" id="XP_010230317.1">
    <property type="nucleotide sequence ID" value="XM_010232015.3"/>
</dbReference>
<dbReference type="GO" id="GO:0045944">
    <property type="term" value="P:positive regulation of transcription by RNA polymerase II"/>
    <property type="evidence" value="ECO:0007669"/>
    <property type="project" value="InterPro"/>
</dbReference>
<dbReference type="Gramene" id="KQK07077">
    <property type="protein sequence ID" value="KQK07077"/>
    <property type="gene ID" value="BRADI_2g32910v3"/>
</dbReference>
<name>A0A0Q3G9C1_BRADI</name>
<reference evidence="12" key="3">
    <citation type="submission" date="2018-08" db="UniProtKB">
        <authorList>
            <consortium name="EnsemblPlants"/>
        </authorList>
    </citation>
    <scope>IDENTIFICATION</scope>
    <source>
        <strain evidence="12">cv. Bd21</strain>
    </source>
</reference>
<dbReference type="GO" id="GO:0046983">
    <property type="term" value="F:protein dimerization activity"/>
    <property type="evidence" value="ECO:0007669"/>
    <property type="project" value="InterPro"/>
</dbReference>
<dbReference type="GO" id="GO:0030154">
    <property type="term" value="P:cell differentiation"/>
    <property type="evidence" value="ECO:0007669"/>
    <property type="project" value="UniProtKB-KW"/>
</dbReference>
<dbReference type="InterPro" id="IPR033896">
    <property type="entry name" value="MEF2-like_N"/>
</dbReference>
<dbReference type="AlphaFoldDB" id="A0A0Q3G9C1"/>
<feature type="domain" description="K-box" evidence="10">
    <location>
        <begin position="169"/>
        <end position="259"/>
    </location>
</feature>
<reference evidence="11 12" key="1">
    <citation type="journal article" date="2010" name="Nature">
        <title>Genome sequencing and analysis of the model grass Brachypodium distachyon.</title>
        <authorList>
            <consortium name="International Brachypodium Initiative"/>
        </authorList>
    </citation>
    <scope>NUCLEOTIDE SEQUENCE [LARGE SCALE GENOMIC DNA]</scope>
    <source>
        <strain evidence="11">Bd21</strain>
        <strain evidence="12">cv. Bd21</strain>
    </source>
</reference>
<keyword evidence="2" id="KW-0221">Differentiation</keyword>
<evidence type="ECO:0000313" key="13">
    <source>
        <dbReference type="Proteomes" id="UP000008810"/>
    </source>
</evidence>
<comment type="subcellular location">
    <subcellularLocation>
        <location evidence="1">Nucleus</location>
    </subcellularLocation>
</comment>
<dbReference type="GO" id="GO:0000978">
    <property type="term" value="F:RNA polymerase II cis-regulatory region sequence-specific DNA binding"/>
    <property type="evidence" value="ECO:0000318"/>
    <property type="project" value="GO_Central"/>
</dbReference>
<dbReference type="PROSITE" id="PS00350">
    <property type="entry name" value="MADS_BOX_1"/>
    <property type="match status" value="1"/>
</dbReference>
<keyword evidence="4" id="KW-0287">Flowering</keyword>
<evidence type="ECO:0000256" key="2">
    <source>
        <dbReference type="ARBA" id="ARBA00022782"/>
    </source>
</evidence>
<dbReference type="CDD" id="cd00265">
    <property type="entry name" value="MADS_MEF2_like"/>
    <property type="match status" value="1"/>
</dbReference>
<evidence type="ECO:0000313" key="11">
    <source>
        <dbReference type="EMBL" id="KQK07077.1"/>
    </source>
</evidence>
<sequence length="314" mass="36070">MALLLGGEIARFPARGRDSARDIYSLRKPQKERHHTREEMEHSLTFSSHLQRIVQEVAAQEQPVKESDSPGSGSGSAGASEKMGRGRIEIKRIENTTNRQVTFCKRRNGLLKKAYELSVLCDAEVALIVFSSRGRLYEYSNNSVKATIERYKKATSDTSNTGTVAEINAQHYQQESAKLRHQITNLQNSNRTLIGESMATMSHRDLKQLEGRLDKGLGKIRARKNELLCAEIEYMQRREMELQNDNLYLRSKVAENERGQQQTLNMMGAASTSDQYEQNMIHCDPRNFLQFNIMQQPQYYQQQEDRKAYDSVER</sequence>
<keyword evidence="3" id="KW-0805">Transcription regulation</keyword>
<dbReference type="EnsemblPlants" id="KQK07077">
    <property type="protein sequence ID" value="KQK07077"/>
    <property type="gene ID" value="BRADI_2g32910v3"/>
</dbReference>
<evidence type="ECO:0000256" key="8">
    <source>
        <dbReference type="SAM" id="MobiDB-lite"/>
    </source>
</evidence>
<evidence type="ECO:0000256" key="1">
    <source>
        <dbReference type="ARBA" id="ARBA00004123"/>
    </source>
</evidence>
<protein>
    <submittedName>
        <fullName evidence="11 12">Uncharacterized protein</fullName>
    </submittedName>
</protein>
<proteinExistence type="predicted"/>
<dbReference type="GO" id="GO:0005634">
    <property type="term" value="C:nucleus"/>
    <property type="evidence" value="ECO:0007669"/>
    <property type="project" value="UniProtKB-SubCell"/>
</dbReference>
<keyword evidence="5" id="KW-0238">DNA-binding</keyword>
<dbReference type="Proteomes" id="UP000008810">
    <property type="component" value="Chromosome 2"/>
</dbReference>
<evidence type="ECO:0000256" key="4">
    <source>
        <dbReference type="ARBA" id="ARBA00023089"/>
    </source>
</evidence>
<dbReference type="GO" id="GO:0006357">
    <property type="term" value="P:regulation of transcription by RNA polymerase II"/>
    <property type="evidence" value="ECO:0000318"/>
    <property type="project" value="GO_Central"/>
</dbReference>
<feature type="domain" description="MADS-box" evidence="9">
    <location>
        <begin position="83"/>
        <end position="143"/>
    </location>
</feature>
<dbReference type="Pfam" id="PF00319">
    <property type="entry name" value="SRF-TF"/>
    <property type="match status" value="1"/>
</dbReference>
<dbReference type="PANTHER" id="PTHR48019">
    <property type="entry name" value="SERUM RESPONSE FACTOR HOMOLOG"/>
    <property type="match status" value="1"/>
</dbReference>
<dbReference type="FunFam" id="3.40.1810.10:FF:000009">
    <property type="entry name" value="agamous-like MADS-box protein AGL11"/>
    <property type="match status" value="1"/>
</dbReference>
<dbReference type="GeneID" id="100824190"/>
<keyword evidence="7" id="KW-0539">Nucleus</keyword>
<dbReference type="PRINTS" id="PR00404">
    <property type="entry name" value="MADSDOMAIN"/>
</dbReference>
<dbReference type="OrthoDB" id="1898716at2759"/>
<gene>
    <name evidence="12" type="primary">LOC100824190</name>
    <name evidence="11" type="ORF">BRADI_2g32910v3</name>
</gene>
<keyword evidence="13" id="KW-1185">Reference proteome</keyword>
<dbReference type="Gene3D" id="3.40.1810.10">
    <property type="entry name" value="Transcription factor, MADS-box"/>
    <property type="match status" value="1"/>
</dbReference>
<keyword evidence="6" id="KW-0804">Transcription</keyword>
<evidence type="ECO:0000256" key="7">
    <source>
        <dbReference type="ARBA" id="ARBA00023242"/>
    </source>
</evidence>
<feature type="region of interest" description="Disordered" evidence="8">
    <location>
        <begin position="59"/>
        <end position="89"/>
    </location>
</feature>
<dbReference type="InterPro" id="IPR002100">
    <property type="entry name" value="TF_MADSbox"/>
</dbReference>
<dbReference type="EMBL" id="CM000881">
    <property type="protein sequence ID" value="KQK07077.1"/>
    <property type="molecule type" value="Genomic_DNA"/>
</dbReference>
<dbReference type="GO" id="GO:0048437">
    <property type="term" value="P:floral organ development"/>
    <property type="evidence" value="ECO:0007669"/>
    <property type="project" value="UniProtKB-ARBA"/>
</dbReference>
<dbReference type="SUPFAM" id="SSF55455">
    <property type="entry name" value="SRF-like"/>
    <property type="match status" value="1"/>
</dbReference>
<dbReference type="ExpressionAtlas" id="A0A0Q3G9C1">
    <property type="expression patterns" value="baseline and differential"/>
</dbReference>
<dbReference type="GO" id="GO:0048438">
    <property type="term" value="P:floral whorl development"/>
    <property type="evidence" value="ECO:0007669"/>
    <property type="project" value="UniProtKB-ARBA"/>
</dbReference>
<accession>A0A0Q3G9C1</accession>
<dbReference type="InterPro" id="IPR036879">
    <property type="entry name" value="TF_MADSbox_sf"/>
</dbReference>
<reference evidence="11" key="2">
    <citation type="submission" date="2017-06" db="EMBL/GenBank/DDBJ databases">
        <title>WGS assembly of Brachypodium distachyon.</title>
        <authorList>
            <consortium name="The International Brachypodium Initiative"/>
            <person name="Lucas S."/>
            <person name="Harmon-Smith M."/>
            <person name="Lail K."/>
            <person name="Tice H."/>
            <person name="Grimwood J."/>
            <person name="Bruce D."/>
            <person name="Barry K."/>
            <person name="Shu S."/>
            <person name="Lindquist E."/>
            <person name="Wang M."/>
            <person name="Pitluck S."/>
            <person name="Vogel J.P."/>
            <person name="Garvin D.F."/>
            <person name="Mockler T.C."/>
            <person name="Schmutz J."/>
            <person name="Rokhsar D."/>
            <person name="Bevan M.W."/>
        </authorList>
    </citation>
    <scope>NUCLEOTIDE SEQUENCE</scope>
    <source>
        <strain evidence="11">Bd21</strain>
    </source>
</reference>
<feature type="region of interest" description="Disordered" evidence="8">
    <location>
        <begin position="23"/>
        <end position="45"/>
    </location>
</feature>
<evidence type="ECO:0000256" key="3">
    <source>
        <dbReference type="ARBA" id="ARBA00023015"/>
    </source>
</evidence>
<dbReference type="SMART" id="SM00432">
    <property type="entry name" value="MADS"/>
    <property type="match status" value="1"/>
</dbReference>
<dbReference type="GO" id="GO:0000981">
    <property type="term" value="F:DNA-binding transcription factor activity, RNA polymerase II-specific"/>
    <property type="evidence" value="ECO:0000318"/>
    <property type="project" value="GO_Central"/>
</dbReference>
<dbReference type="InterPro" id="IPR050142">
    <property type="entry name" value="MADS-box/MEF2_TF"/>
</dbReference>
<evidence type="ECO:0000256" key="6">
    <source>
        <dbReference type="ARBA" id="ARBA00023163"/>
    </source>
</evidence>
<dbReference type="InterPro" id="IPR002487">
    <property type="entry name" value="TF_Kbox"/>
</dbReference>
<evidence type="ECO:0000256" key="5">
    <source>
        <dbReference type="ARBA" id="ARBA00023125"/>
    </source>
</evidence>
<dbReference type="GO" id="GO:0048827">
    <property type="term" value="P:phyllome development"/>
    <property type="evidence" value="ECO:0007669"/>
    <property type="project" value="UniProtKB-ARBA"/>
</dbReference>
<evidence type="ECO:0000259" key="10">
    <source>
        <dbReference type="PROSITE" id="PS51297"/>
    </source>
</evidence>
<dbReference type="PROSITE" id="PS50066">
    <property type="entry name" value="MADS_BOX_2"/>
    <property type="match status" value="1"/>
</dbReference>